<dbReference type="EMBL" id="QCYY01001040">
    <property type="protein sequence ID" value="ROT80998.1"/>
    <property type="molecule type" value="Genomic_DNA"/>
</dbReference>
<evidence type="ECO:0000313" key="1">
    <source>
        <dbReference type="EMBL" id="ROT80998.1"/>
    </source>
</evidence>
<organism evidence="1 2">
    <name type="scientific">Penaeus vannamei</name>
    <name type="common">Whiteleg shrimp</name>
    <name type="synonym">Litopenaeus vannamei</name>
    <dbReference type="NCBI Taxonomy" id="6689"/>
    <lineage>
        <taxon>Eukaryota</taxon>
        <taxon>Metazoa</taxon>
        <taxon>Ecdysozoa</taxon>
        <taxon>Arthropoda</taxon>
        <taxon>Crustacea</taxon>
        <taxon>Multicrustacea</taxon>
        <taxon>Malacostraca</taxon>
        <taxon>Eumalacostraca</taxon>
        <taxon>Eucarida</taxon>
        <taxon>Decapoda</taxon>
        <taxon>Dendrobranchiata</taxon>
        <taxon>Penaeoidea</taxon>
        <taxon>Penaeidae</taxon>
        <taxon>Penaeus</taxon>
    </lineage>
</organism>
<dbReference type="OrthoDB" id="6371129at2759"/>
<keyword evidence="2" id="KW-1185">Reference proteome</keyword>
<protein>
    <submittedName>
        <fullName evidence="1">Uncharacterized protein</fullName>
    </submittedName>
</protein>
<accession>A0A423TWZ2</accession>
<evidence type="ECO:0000313" key="2">
    <source>
        <dbReference type="Proteomes" id="UP000283509"/>
    </source>
</evidence>
<proteinExistence type="predicted"/>
<comment type="caution">
    <text evidence="1">The sequence shown here is derived from an EMBL/GenBank/DDBJ whole genome shotgun (WGS) entry which is preliminary data.</text>
</comment>
<dbReference type="Proteomes" id="UP000283509">
    <property type="component" value="Unassembled WGS sequence"/>
</dbReference>
<reference evidence="1 2" key="2">
    <citation type="submission" date="2019-01" db="EMBL/GenBank/DDBJ databases">
        <title>The decoding of complex shrimp genome reveals the adaptation for benthos swimmer, frequently molting mechanism and breeding impact on genome.</title>
        <authorList>
            <person name="Sun Y."/>
            <person name="Gao Y."/>
            <person name="Yu Y."/>
        </authorList>
    </citation>
    <scope>NUCLEOTIDE SEQUENCE [LARGE SCALE GENOMIC DNA]</scope>
    <source>
        <tissue evidence="1">Muscle</tissue>
    </source>
</reference>
<sequence length="109" mass="11816">MWSDNSHGQSFVQGQQAFIAGKAFTHGKNFQHSPALDRLCLHSRLGCVLAGGFHGKTEAGFLAQVQEAASVPSASEVSAEAAVFVANRRQGRNLLDQSSLCFRLERLEE</sequence>
<dbReference type="AlphaFoldDB" id="A0A423TWZ2"/>
<gene>
    <name evidence="1" type="ORF">C7M84_000258</name>
</gene>
<name>A0A423TWZ2_PENVA</name>
<reference evidence="1 2" key="1">
    <citation type="submission" date="2018-04" db="EMBL/GenBank/DDBJ databases">
        <authorList>
            <person name="Zhang X."/>
            <person name="Yuan J."/>
            <person name="Li F."/>
            <person name="Xiang J."/>
        </authorList>
    </citation>
    <scope>NUCLEOTIDE SEQUENCE [LARGE SCALE GENOMIC DNA]</scope>
    <source>
        <tissue evidence="1">Muscle</tissue>
    </source>
</reference>